<reference evidence="2 3" key="2">
    <citation type="journal article" date="2014" name="J. Gen. Appl. Microbiol.">
        <title>The early diverging ascomycetous budding yeast Saitoella complicata has three histone deacetylases belonging to the Clr6, Hos2, and Rpd3 lineages.</title>
        <authorList>
            <person name="Nishida H."/>
            <person name="Matsumoto T."/>
            <person name="Kondo S."/>
            <person name="Hamamoto M."/>
            <person name="Yoshikawa H."/>
        </authorList>
    </citation>
    <scope>NUCLEOTIDE SEQUENCE [LARGE SCALE GENOMIC DNA]</scope>
    <source>
        <strain evidence="2 3">NRRL Y-17804</strain>
    </source>
</reference>
<feature type="compositionally biased region" description="Polar residues" evidence="1">
    <location>
        <begin position="1"/>
        <end position="18"/>
    </location>
</feature>
<reference evidence="2 3" key="1">
    <citation type="journal article" date="2011" name="J. Gen. Appl. Microbiol.">
        <title>Draft genome sequencing of the enigmatic yeast Saitoella complicata.</title>
        <authorList>
            <person name="Nishida H."/>
            <person name="Hamamoto M."/>
            <person name="Sugiyama J."/>
        </authorList>
    </citation>
    <scope>NUCLEOTIDE SEQUENCE [LARGE SCALE GENOMIC DNA]</scope>
    <source>
        <strain evidence="2 3">NRRL Y-17804</strain>
    </source>
</reference>
<evidence type="ECO:0000313" key="3">
    <source>
        <dbReference type="Proteomes" id="UP000033140"/>
    </source>
</evidence>
<evidence type="ECO:0000256" key="1">
    <source>
        <dbReference type="SAM" id="MobiDB-lite"/>
    </source>
</evidence>
<accession>A0A0E9NFS5</accession>
<dbReference type="EMBL" id="BACD03000016">
    <property type="protein sequence ID" value="GAO48689.1"/>
    <property type="molecule type" value="Genomic_DNA"/>
</dbReference>
<sequence>MQLKSSSYQNNFKQSSSLLMRGESDSARRPISVTTENLRASSFCRKGRLREGATLGVWGKFDWRRWCCGILPRAREDELANVNKSRGINVMQPIPYHLLHSVSSYTPAVLFIPR</sequence>
<dbReference type="AlphaFoldDB" id="A0A0E9NFS5"/>
<feature type="region of interest" description="Disordered" evidence="1">
    <location>
        <begin position="1"/>
        <end position="31"/>
    </location>
</feature>
<reference evidence="2 3" key="3">
    <citation type="journal article" date="2015" name="Genome Announc.">
        <title>Draft Genome Sequence of the Archiascomycetous Yeast Saitoella complicata.</title>
        <authorList>
            <person name="Yamauchi K."/>
            <person name="Kondo S."/>
            <person name="Hamamoto M."/>
            <person name="Takahashi Y."/>
            <person name="Ogura Y."/>
            <person name="Hayashi T."/>
            <person name="Nishida H."/>
        </authorList>
    </citation>
    <scope>NUCLEOTIDE SEQUENCE [LARGE SCALE GENOMIC DNA]</scope>
    <source>
        <strain evidence="2 3">NRRL Y-17804</strain>
    </source>
</reference>
<protein>
    <submittedName>
        <fullName evidence="2">Uncharacterized protein</fullName>
    </submittedName>
</protein>
<proteinExistence type="predicted"/>
<comment type="caution">
    <text evidence="2">The sequence shown here is derived from an EMBL/GenBank/DDBJ whole genome shotgun (WGS) entry which is preliminary data.</text>
</comment>
<keyword evidence="3" id="KW-1185">Reference proteome</keyword>
<dbReference type="Proteomes" id="UP000033140">
    <property type="component" value="Unassembled WGS sequence"/>
</dbReference>
<organism evidence="2 3">
    <name type="scientific">Saitoella complicata (strain BCRC 22490 / CBS 7301 / JCM 7358 / NBRC 10748 / NRRL Y-17804)</name>
    <dbReference type="NCBI Taxonomy" id="698492"/>
    <lineage>
        <taxon>Eukaryota</taxon>
        <taxon>Fungi</taxon>
        <taxon>Dikarya</taxon>
        <taxon>Ascomycota</taxon>
        <taxon>Taphrinomycotina</taxon>
        <taxon>Taphrinomycotina incertae sedis</taxon>
        <taxon>Saitoella</taxon>
    </lineage>
</organism>
<evidence type="ECO:0000313" key="2">
    <source>
        <dbReference type="EMBL" id="GAO48689.1"/>
    </source>
</evidence>
<name>A0A0E9NFS5_SAICN</name>
<gene>
    <name evidence="2" type="ORF">G7K_2859-t1</name>
</gene>